<dbReference type="PANTHER" id="PTHR47534:SF3">
    <property type="entry name" value="ALCOHOL DEHYDROGENASE-LIKE C-TERMINAL DOMAIN-CONTAINING PROTEIN"/>
    <property type="match status" value="1"/>
</dbReference>
<keyword evidence="3" id="KW-1185">Reference proteome</keyword>
<protein>
    <submittedName>
        <fullName evidence="2">Putative short-chain dehydrogenases/reductase</fullName>
    </submittedName>
</protein>
<dbReference type="PANTHER" id="PTHR47534">
    <property type="entry name" value="YALI0E05731P"/>
    <property type="match status" value="1"/>
</dbReference>
<dbReference type="STRING" id="1460663.A0A177CEX6"/>
<name>A0A177CEX6_9PLEO</name>
<gene>
    <name evidence="2" type="ORF">CC84DRAFT_1119375</name>
</gene>
<dbReference type="Proteomes" id="UP000077069">
    <property type="component" value="Unassembled WGS sequence"/>
</dbReference>
<dbReference type="InParanoid" id="A0A177CEX6"/>
<evidence type="ECO:0000313" key="2">
    <source>
        <dbReference type="EMBL" id="OAG05866.1"/>
    </source>
</evidence>
<dbReference type="InterPro" id="IPR036291">
    <property type="entry name" value="NAD(P)-bd_dom_sf"/>
</dbReference>
<dbReference type="InterPro" id="IPR002347">
    <property type="entry name" value="SDR_fam"/>
</dbReference>
<dbReference type="OrthoDB" id="2898509at2759"/>
<proteinExistence type="predicted"/>
<reference evidence="2 3" key="1">
    <citation type="submission" date="2016-05" db="EMBL/GenBank/DDBJ databases">
        <title>Comparative analysis of secretome profiles of manganese(II)-oxidizing ascomycete fungi.</title>
        <authorList>
            <consortium name="DOE Joint Genome Institute"/>
            <person name="Zeiner C.A."/>
            <person name="Purvine S.O."/>
            <person name="Zink E.M."/>
            <person name="Wu S."/>
            <person name="Pasa-Tolic L."/>
            <person name="Chaput D.L."/>
            <person name="Haridas S."/>
            <person name="Grigoriev I.V."/>
            <person name="Santelli C.M."/>
            <person name="Hansel C.M."/>
        </authorList>
    </citation>
    <scope>NUCLEOTIDE SEQUENCE [LARGE SCALE GENOMIC DNA]</scope>
    <source>
        <strain evidence="2 3">AP3s5-JAC2a</strain>
    </source>
</reference>
<dbReference type="GO" id="GO:0016491">
    <property type="term" value="F:oxidoreductase activity"/>
    <property type="evidence" value="ECO:0007669"/>
    <property type="project" value="UniProtKB-KW"/>
</dbReference>
<organism evidence="2 3">
    <name type="scientific">Paraphaeosphaeria sporulosa</name>
    <dbReference type="NCBI Taxonomy" id="1460663"/>
    <lineage>
        <taxon>Eukaryota</taxon>
        <taxon>Fungi</taxon>
        <taxon>Dikarya</taxon>
        <taxon>Ascomycota</taxon>
        <taxon>Pezizomycotina</taxon>
        <taxon>Dothideomycetes</taxon>
        <taxon>Pleosporomycetidae</taxon>
        <taxon>Pleosporales</taxon>
        <taxon>Massarineae</taxon>
        <taxon>Didymosphaeriaceae</taxon>
        <taxon>Paraphaeosphaeria</taxon>
    </lineage>
</organism>
<evidence type="ECO:0000313" key="3">
    <source>
        <dbReference type="Proteomes" id="UP000077069"/>
    </source>
</evidence>
<dbReference type="GeneID" id="28759035"/>
<dbReference type="Pfam" id="PF00106">
    <property type="entry name" value="adh_short"/>
    <property type="match status" value="1"/>
</dbReference>
<accession>A0A177CEX6</accession>
<dbReference type="SUPFAM" id="SSF51735">
    <property type="entry name" value="NAD(P)-binding Rossmann-fold domains"/>
    <property type="match status" value="1"/>
</dbReference>
<dbReference type="RefSeq" id="XP_018036231.1">
    <property type="nucleotide sequence ID" value="XM_018175549.1"/>
</dbReference>
<dbReference type="EMBL" id="KV441552">
    <property type="protein sequence ID" value="OAG05866.1"/>
    <property type="molecule type" value="Genomic_DNA"/>
</dbReference>
<dbReference type="FunCoup" id="A0A177CEX6">
    <property type="interactions" value="27"/>
</dbReference>
<dbReference type="InterPro" id="IPR052228">
    <property type="entry name" value="Sec_Metab_Biosynth_Oxidored"/>
</dbReference>
<keyword evidence="1" id="KW-0560">Oxidoreductase</keyword>
<evidence type="ECO:0000256" key="1">
    <source>
        <dbReference type="ARBA" id="ARBA00023002"/>
    </source>
</evidence>
<dbReference type="AlphaFoldDB" id="A0A177CEX6"/>
<sequence length="341" mass="36927">MVALAEVIASNKRIATSFPDGLIAVFIGGTSGVGEYTVKAFARYVTKPRAYIVGRSEEAADRIINECKKLNAQGHYEFIQADVSLIRNIDGVCHHIQSKESAINILFQSQGSMGFTKRTSEGLPLVAALAVHGRTRFILNLLPLLQNARHLRRVVSVGAGSFEGPIDTDNISGVGFPIRKWRDQFASCITLLLAKVAQQAADVGYVHTCPGVVESGIMRDMEPTLQLRIMVAITGLLAPLLNTSPDECGERQLFAATSARYGHKKSQHEALGVPVEVAVGQARGIDGQMGSGVYSTYVKGESAPLKTERLLRDLKASGVAEKVWQYVLSDSVKVTGKERMM</sequence>
<dbReference type="Gene3D" id="3.40.50.720">
    <property type="entry name" value="NAD(P)-binding Rossmann-like Domain"/>
    <property type="match status" value="1"/>
</dbReference>